<dbReference type="Proteomes" id="UP000063789">
    <property type="component" value="Chromosome"/>
</dbReference>
<dbReference type="InterPro" id="IPR037401">
    <property type="entry name" value="SnoaL-like"/>
</dbReference>
<evidence type="ECO:0000313" key="2">
    <source>
        <dbReference type="EMBL" id="ALG84873.1"/>
    </source>
</evidence>
<dbReference type="KEGG" id="goq:ACH46_10630"/>
<dbReference type="CDD" id="cd00531">
    <property type="entry name" value="NTF2_like"/>
    <property type="match status" value="1"/>
</dbReference>
<reference evidence="3" key="1">
    <citation type="submission" date="2015-06" db="EMBL/GenBank/DDBJ databases">
        <title>Complete genome sequence and metabolic analysis of phthalate degradation pathway in Gordonia sp. QH-11.</title>
        <authorList>
            <person name="Jin D."/>
            <person name="Kong X."/>
            <person name="Bai Z."/>
        </authorList>
    </citation>
    <scope>NUCLEOTIDE SEQUENCE [LARGE SCALE GENOMIC DNA]</scope>
    <source>
        <strain evidence="3">QH-11</strain>
    </source>
</reference>
<dbReference type="STRING" id="1136941.ACH46_10630"/>
<evidence type="ECO:0000313" key="3">
    <source>
        <dbReference type="Proteomes" id="UP000063789"/>
    </source>
</evidence>
<protein>
    <submittedName>
        <fullName evidence="2">Bile acid 7-alpha dehydratase</fullName>
    </submittedName>
</protein>
<gene>
    <name evidence="2" type="ORF">ACH46_10630</name>
</gene>
<proteinExistence type="predicted"/>
<dbReference type="InterPro" id="IPR032710">
    <property type="entry name" value="NTF2-like_dom_sf"/>
</dbReference>
<dbReference type="PATRIC" id="fig|1136941.3.peg.2162"/>
<feature type="domain" description="SnoaL-like" evidence="1">
    <location>
        <begin position="10"/>
        <end position="135"/>
    </location>
</feature>
<keyword evidence="3" id="KW-1185">Reference proteome</keyword>
<evidence type="ECO:0000259" key="1">
    <source>
        <dbReference type="Pfam" id="PF13577"/>
    </source>
</evidence>
<name>A0A0N9NGK7_9ACTN</name>
<dbReference type="OrthoDB" id="4941530at2"/>
<dbReference type="AlphaFoldDB" id="A0A0N9NGK7"/>
<sequence>MTREAAPSDEIRAIETLKYRYLRAVDTKDWDGLAATLTEDVHTDYGSQLGGRPLTFDDRDGVLAYFRKAMGGSLVTEHHVTHPIIEVDAGDPTRATGSWYLQDRVIVPDYDMMIIGAAFYEDVYRKTADGWRIASTGYQRTFEATSKLSAIDFHLTRGPAIVRAS</sequence>
<dbReference type="Gene3D" id="3.10.450.50">
    <property type="match status" value="1"/>
</dbReference>
<dbReference type="Pfam" id="PF13577">
    <property type="entry name" value="SnoaL_4"/>
    <property type="match status" value="1"/>
</dbReference>
<dbReference type="EMBL" id="CP011853">
    <property type="protein sequence ID" value="ALG84873.1"/>
    <property type="molecule type" value="Genomic_DNA"/>
</dbReference>
<reference evidence="2 3" key="2">
    <citation type="journal article" date="2017" name="Int. J. Syst. Evol. Microbiol.">
        <title>Gordonia phthalatica sp. nov., a di-n-butyl phthalate-degrading bacterium isolated from activated sludge.</title>
        <authorList>
            <person name="Jin D."/>
            <person name="Kong X."/>
            <person name="Jia M."/>
            <person name="Yu X."/>
            <person name="Wang X."/>
            <person name="Zhuang X."/>
            <person name="Deng Y."/>
            <person name="Bai Z."/>
        </authorList>
    </citation>
    <scope>NUCLEOTIDE SEQUENCE [LARGE SCALE GENOMIC DNA]</scope>
    <source>
        <strain evidence="2 3">QH-11</strain>
    </source>
</reference>
<accession>A0A0N9NGK7</accession>
<organism evidence="2 3">
    <name type="scientific">Gordonia phthalatica</name>
    <dbReference type="NCBI Taxonomy" id="1136941"/>
    <lineage>
        <taxon>Bacteria</taxon>
        <taxon>Bacillati</taxon>
        <taxon>Actinomycetota</taxon>
        <taxon>Actinomycetes</taxon>
        <taxon>Mycobacteriales</taxon>
        <taxon>Gordoniaceae</taxon>
        <taxon>Gordonia</taxon>
    </lineage>
</organism>
<dbReference type="SUPFAM" id="SSF54427">
    <property type="entry name" value="NTF2-like"/>
    <property type="match status" value="1"/>
</dbReference>
<dbReference type="RefSeq" id="WP_062392871.1">
    <property type="nucleotide sequence ID" value="NZ_CP011853.1"/>
</dbReference>